<comment type="subcellular location">
    <subcellularLocation>
        <location evidence="2">Cytoplasm</location>
    </subcellularLocation>
    <subcellularLocation>
        <location evidence="1">Nucleus membrane</location>
        <topology evidence="1">Multi-pass membrane protein</topology>
    </subcellularLocation>
</comment>
<keyword evidence="14" id="KW-1185">Reference proteome</keyword>
<evidence type="ECO:0000256" key="11">
    <source>
        <dbReference type="SAM" id="MobiDB-lite"/>
    </source>
</evidence>
<dbReference type="InterPro" id="IPR005605">
    <property type="entry name" value="Spo7"/>
</dbReference>
<evidence type="ECO:0000256" key="7">
    <source>
        <dbReference type="ARBA" id="ARBA00023098"/>
    </source>
</evidence>
<dbReference type="Pfam" id="PF03907">
    <property type="entry name" value="Spo7"/>
    <property type="match status" value="1"/>
</dbReference>
<evidence type="ECO:0000256" key="9">
    <source>
        <dbReference type="ARBA" id="ARBA00023242"/>
    </source>
</evidence>
<evidence type="ECO:0000256" key="2">
    <source>
        <dbReference type="ARBA" id="ARBA00004496"/>
    </source>
</evidence>
<feature type="transmembrane region" description="Helical" evidence="12">
    <location>
        <begin position="76"/>
        <end position="93"/>
    </location>
</feature>
<evidence type="ECO:0000256" key="12">
    <source>
        <dbReference type="SAM" id="Phobius"/>
    </source>
</evidence>
<evidence type="ECO:0000256" key="6">
    <source>
        <dbReference type="ARBA" id="ARBA00022989"/>
    </source>
</evidence>
<protein>
    <recommendedName>
        <fullName evidence="10">Transmembrane protein 188</fullName>
    </recommendedName>
</protein>
<keyword evidence="9" id="KW-0539">Nucleus</keyword>
<dbReference type="Proteomes" id="UP001648503">
    <property type="component" value="Unassembled WGS sequence"/>
</dbReference>
<evidence type="ECO:0000256" key="10">
    <source>
        <dbReference type="ARBA" id="ARBA00030458"/>
    </source>
</evidence>
<evidence type="ECO:0000256" key="5">
    <source>
        <dbReference type="ARBA" id="ARBA00022692"/>
    </source>
</evidence>
<evidence type="ECO:0000313" key="13">
    <source>
        <dbReference type="EMBL" id="KAH6598504.1"/>
    </source>
</evidence>
<dbReference type="PANTHER" id="PTHR20996">
    <property type="entry name" value="NUCLEAR ENVELOPE PHOSPHATASE-REGULATORY SUBUNIT 1"/>
    <property type="match status" value="1"/>
</dbReference>
<evidence type="ECO:0000256" key="4">
    <source>
        <dbReference type="ARBA" id="ARBA00022490"/>
    </source>
</evidence>
<keyword evidence="4" id="KW-0963">Cytoplasm</keyword>
<keyword evidence="7" id="KW-0443">Lipid metabolism</keyword>
<keyword evidence="6 12" id="KW-1133">Transmembrane helix</keyword>
<feature type="compositionally biased region" description="Basic residues" evidence="11">
    <location>
        <begin position="190"/>
        <end position="202"/>
    </location>
</feature>
<accession>A0ABQ8FHQ5</accession>
<reference evidence="13 14" key="1">
    <citation type="submission" date="2021-02" db="EMBL/GenBank/DDBJ databases">
        <title>Variation within the Batrachochytrium salamandrivorans European outbreak.</title>
        <authorList>
            <person name="Kelly M."/>
            <person name="Pasmans F."/>
            <person name="Shea T.P."/>
            <person name="Munoz J.F."/>
            <person name="Carranza S."/>
            <person name="Cuomo C.A."/>
            <person name="Martel A."/>
        </authorList>
    </citation>
    <scope>NUCLEOTIDE SEQUENCE [LARGE SCALE GENOMIC DNA]</scope>
    <source>
        <strain evidence="13 14">AMFP18/2</strain>
    </source>
</reference>
<dbReference type="PANTHER" id="PTHR20996:SF1">
    <property type="entry name" value="NUCLEAR ENVELOPE PHOSPHATASE-REGULATORY SUBUNIT 1"/>
    <property type="match status" value="1"/>
</dbReference>
<evidence type="ECO:0000256" key="8">
    <source>
        <dbReference type="ARBA" id="ARBA00023136"/>
    </source>
</evidence>
<dbReference type="EMBL" id="JAFCIX010000102">
    <property type="protein sequence ID" value="KAH6598504.1"/>
    <property type="molecule type" value="Genomic_DNA"/>
</dbReference>
<evidence type="ECO:0000313" key="14">
    <source>
        <dbReference type="Proteomes" id="UP001648503"/>
    </source>
</evidence>
<evidence type="ECO:0000256" key="1">
    <source>
        <dbReference type="ARBA" id="ARBA00004232"/>
    </source>
</evidence>
<keyword evidence="8 12" id="KW-0472">Membrane</keyword>
<organism evidence="13 14">
    <name type="scientific">Batrachochytrium salamandrivorans</name>
    <dbReference type="NCBI Taxonomy" id="1357716"/>
    <lineage>
        <taxon>Eukaryota</taxon>
        <taxon>Fungi</taxon>
        <taxon>Fungi incertae sedis</taxon>
        <taxon>Chytridiomycota</taxon>
        <taxon>Chytridiomycota incertae sedis</taxon>
        <taxon>Chytridiomycetes</taxon>
        <taxon>Rhizophydiales</taxon>
        <taxon>Rhizophydiales incertae sedis</taxon>
        <taxon>Batrachochytrium</taxon>
    </lineage>
</organism>
<feature type="region of interest" description="Disordered" evidence="11">
    <location>
        <begin position="190"/>
        <end position="212"/>
    </location>
</feature>
<keyword evidence="5 12" id="KW-0812">Transmembrane</keyword>
<name>A0ABQ8FHQ5_9FUNG</name>
<comment type="similarity">
    <text evidence="3">Belongs to the CNEP1R1 family.</text>
</comment>
<gene>
    <name evidence="13" type="ORF">BASA50_003543</name>
</gene>
<comment type="caution">
    <text evidence="13">The sequence shown here is derived from an EMBL/GenBank/DDBJ whole genome shotgun (WGS) entry which is preliminary data.</text>
</comment>
<evidence type="ECO:0000256" key="3">
    <source>
        <dbReference type="ARBA" id="ARBA00010998"/>
    </source>
</evidence>
<sequence>MSDSLGVVESPVSGVEQLLLQQQHKQHSKPPQLGVVERKIGEIYSNESSFRDLMMFEERLRCNIVRIRGATFRWKVFLAILLVLLVGSAYVSYNAESPIFDPDVDSHSRPPHTPWSVLVFVCTCSVTLLFFASGMYRSKLLTPATFVARCNRTLKPFNMSFQESSGQIVFTRKIPKEIQDGMQTYRTSFRRRREQSAARRRTVSGGTWRKPL</sequence>
<proteinExistence type="inferred from homology"/>
<feature type="transmembrane region" description="Helical" evidence="12">
    <location>
        <begin position="113"/>
        <end position="132"/>
    </location>
</feature>
<dbReference type="InterPro" id="IPR019168">
    <property type="entry name" value="NEP1-R1"/>
</dbReference>